<evidence type="ECO:0000259" key="7">
    <source>
        <dbReference type="Pfam" id="PF00593"/>
    </source>
</evidence>
<keyword evidence="3 5" id="KW-0472">Membrane</keyword>
<proteinExistence type="inferred from homology"/>
<reference evidence="9" key="1">
    <citation type="submission" date="2021-07" db="EMBL/GenBank/DDBJ databases">
        <title>Characterization of violacein-producing bacteria and related species.</title>
        <authorList>
            <person name="Wilson H.S."/>
            <person name="De Leon M.E."/>
        </authorList>
    </citation>
    <scope>NUCLEOTIDE SEQUENCE</scope>
    <source>
        <strain evidence="9">HSC-15S17</strain>
    </source>
</reference>
<dbReference type="InterPro" id="IPR010916">
    <property type="entry name" value="TonB_box_CS"/>
</dbReference>
<keyword evidence="12" id="KW-1185">Reference proteome</keyword>
<dbReference type="InterPro" id="IPR012910">
    <property type="entry name" value="Plug_dom"/>
</dbReference>
<dbReference type="EMBL" id="JAHTGR010000014">
    <property type="protein sequence ID" value="MBV6323941.1"/>
    <property type="molecule type" value="Genomic_DNA"/>
</dbReference>
<feature type="signal peptide" evidence="6">
    <location>
        <begin position="1"/>
        <end position="32"/>
    </location>
</feature>
<dbReference type="InterPro" id="IPR000531">
    <property type="entry name" value="Beta-barrel_TonB"/>
</dbReference>
<dbReference type="GO" id="GO:0009279">
    <property type="term" value="C:cell outer membrane"/>
    <property type="evidence" value="ECO:0007669"/>
    <property type="project" value="UniProtKB-SubCell"/>
</dbReference>
<evidence type="ECO:0000256" key="5">
    <source>
        <dbReference type="RuleBase" id="RU003357"/>
    </source>
</evidence>
<evidence type="ECO:0000313" key="11">
    <source>
        <dbReference type="Proteomes" id="UP001155901"/>
    </source>
</evidence>
<evidence type="ECO:0000313" key="10">
    <source>
        <dbReference type="EMBL" id="MCP2011078.1"/>
    </source>
</evidence>
<evidence type="ECO:0000259" key="8">
    <source>
        <dbReference type="Pfam" id="PF07715"/>
    </source>
</evidence>
<protein>
    <submittedName>
        <fullName evidence="10">Iron complex outermembrane receptor protein</fullName>
    </submittedName>
    <submittedName>
        <fullName evidence="9">TonB-dependent receptor</fullName>
    </submittedName>
</protein>
<organism evidence="9 11">
    <name type="scientific">Duganella violaceipulchra</name>
    <dbReference type="NCBI Taxonomy" id="2849652"/>
    <lineage>
        <taxon>Bacteria</taxon>
        <taxon>Pseudomonadati</taxon>
        <taxon>Pseudomonadota</taxon>
        <taxon>Betaproteobacteria</taxon>
        <taxon>Burkholderiales</taxon>
        <taxon>Oxalobacteraceae</taxon>
        <taxon>Telluria group</taxon>
        <taxon>Duganella</taxon>
    </lineage>
</organism>
<dbReference type="Pfam" id="PF07715">
    <property type="entry name" value="Plug"/>
    <property type="match status" value="1"/>
</dbReference>
<name>A0AA41HCA8_9BURK</name>
<feature type="domain" description="TonB-dependent receptor-like beta-barrel" evidence="7">
    <location>
        <begin position="294"/>
        <end position="749"/>
    </location>
</feature>
<dbReference type="AlphaFoldDB" id="A0AA41HCA8"/>
<keyword evidence="1" id="KW-0406">Ion transport</keyword>
<feature type="short sequence motif" description="TonB box" evidence="4">
    <location>
        <begin position="42"/>
        <end position="48"/>
    </location>
</feature>
<keyword evidence="6" id="KW-0732">Signal</keyword>
<dbReference type="PROSITE" id="PS00430">
    <property type="entry name" value="TONB_DEPENDENT_REC_1"/>
    <property type="match status" value="1"/>
</dbReference>
<dbReference type="EMBL" id="JALJZU010000010">
    <property type="protein sequence ID" value="MCP2011078.1"/>
    <property type="molecule type" value="Genomic_DNA"/>
</dbReference>
<dbReference type="GO" id="GO:0006811">
    <property type="term" value="P:monoatomic ion transport"/>
    <property type="evidence" value="ECO:0007669"/>
    <property type="project" value="UniProtKB-KW"/>
</dbReference>
<keyword evidence="3" id="KW-0998">Cell outer membrane</keyword>
<evidence type="ECO:0000256" key="3">
    <source>
        <dbReference type="PROSITE-ProRule" id="PRU01360"/>
    </source>
</evidence>
<dbReference type="PROSITE" id="PS52016">
    <property type="entry name" value="TONB_DEPENDENT_REC_3"/>
    <property type="match status" value="1"/>
</dbReference>
<comment type="similarity">
    <text evidence="3 5">Belongs to the TonB-dependent receptor family.</text>
</comment>
<evidence type="ECO:0000256" key="1">
    <source>
        <dbReference type="ARBA" id="ARBA00023065"/>
    </source>
</evidence>
<keyword evidence="9" id="KW-0675">Receptor</keyword>
<accession>A0AA41HCA8</accession>
<evidence type="ECO:0000313" key="12">
    <source>
        <dbReference type="Proteomes" id="UP001162889"/>
    </source>
</evidence>
<dbReference type="Pfam" id="PF00593">
    <property type="entry name" value="TonB_dep_Rec_b-barrel"/>
    <property type="match status" value="1"/>
</dbReference>
<evidence type="ECO:0000313" key="9">
    <source>
        <dbReference type="EMBL" id="MBV6323941.1"/>
    </source>
</evidence>
<reference evidence="10" key="2">
    <citation type="submission" date="2022-03" db="EMBL/GenBank/DDBJ databases">
        <title>Genome Encyclopedia of Bacteria and Archaea VI: Functional Genomics of Type Strains.</title>
        <authorList>
            <person name="Whitman W."/>
        </authorList>
    </citation>
    <scope>NUCLEOTIDE SEQUENCE</scope>
    <source>
        <strain evidence="10">HSC-15S17</strain>
    </source>
</reference>
<sequence>MKPAIPALRPITAAVALALPLLGLGAASAQQAAPADSGKLESVVVTANKRAQNLQDVPASITVLGDAVLQRSNVRDLEDIPSLSPALTLSYGSQPGNFSINMRGIGTFSLGIGVEADVSVIVDDIPQGMQAGAFKDLADVYRIEVLKGPQSTLFGKSSIAGALNITTKPIGGPLKTTVSTYLTDDHEWRAGFSVGGAVSDTLRMRLAASKTSYQGTLNDLSTGGHLNGSKGDNLSGKLEWTPTDQLTVTLTPHYNRTEKFCCSNAYSYMSPGGIYRNAPQLPASLVLAGIAIGPGNRDVRNDYPTGGKFHDIGTGVKLDWAFDPNGPLAGHTLSSISSYSRYHMDDYQDNDNTDIDILPFLLLPNGQPTGMHGGLFQYGSFDVHSTTQELRLTSPDKGAVRYVAGLWYGKNWLNRELTKAPLIQAYGTSYGADAWNISKAIYGQGSWDFVPNTSLILGGRYNDEDTGYNFRRYTVPPQAHALTEYYHKEDNDKSYTGKLGLEHRINQDSMVYAMASTGHKGVAYDLTSGFTAATAKLPAVKPETAKSYEIGLKQSLLDNRAMLSLALFRTNFSNFQQSSSFFDADGTYRTGLNSIGGLRTQGVEAEGSIRVTRELQLNGSFAYTEATIQSFENGPCYNVLNATGTGTVTGPGCVVSPKYNNSNVQDLAGKTLPNAPKIKINLGGQYDLVLPSQSFNGFVAATTRYQSRTQFSLNQDPMTVQGAFSITNLSFGVKDKQDRYKFTFLVNNLFDKRYAAGLNNGYASSNWSSKAPNVPLVVNTTEWLPPRDFQRYFGARLDMTF</sequence>
<dbReference type="RefSeq" id="WP_217944899.1">
    <property type="nucleotide sequence ID" value="NZ_JAHTGR010000014.1"/>
</dbReference>
<dbReference type="PANTHER" id="PTHR32552:SF81">
    <property type="entry name" value="TONB-DEPENDENT OUTER MEMBRANE RECEPTOR"/>
    <property type="match status" value="1"/>
</dbReference>
<evidence type="ECO:0000256" key="2">
    <source>
        <dbReference type="ARBA" id="ARBA00023077"/>
    </source>
</evidence>
<keyword evidence="3" id="KW-0812">Transmembrane</keyword>
<evidence type="ECO:0000256" key="4">
    <source>
        <dbReference type="PROSITE-ProRule" id="PRU10143"/>
    </source>
</evidence>
<comment type="subcellular location">
    <subcellularLocation>
        <location evidence="3">Cell outer membrane</location>
        <topology evidence="3">Multi-pass membrane protein</topology>
    </subcellularLocation>
</comment>
<gene>
    <name evidence="9" type="ORF">KVP70_23685</name>
    <name evidence="10" type="ORF">L1274_004824</name>
</gene>
<feature type="domain" description="TonB-dependent receptor plug" evidence="8">
    <location>
        <begin position="54"/>
        <end position="162"/>
    </location>
</feature>
<keyword evidence="2 4" id="KW-0798">TonB box</keyword>
<dbReference type="PANTHER" id="PTHR32552">
    <property type="entry name" value="FERRICHROME IRON RECEPTOR-RELATED"/>
    <property type="match status" value="1"/>
</dbReference>
<keyword evidence="3" id="KW-0813">Transport</keyword>
<feature type="chain" id="PRO_5041229392" evidence="6">
    <location>
        <begin position="33"/>
        <end position="801"/>
    </location>
</feature>
<dbReference type="Proteomes" id="UP001155901">
    <property type="component" value="Unassembled WGS sequence"/>
</dbReference>
<keyword evidence="3" id="KW-1134">Transmembrane beta strand</keyword>
<dbReference type="Proteomes" id="UP001162889">
    <property type="component" value="Unassembled WGS sequence"/>
</dbReference>
<evidence type="ECO:0000256" key="6">
    <source>
        <dbReference type="SAM" id="SignalP"/>
    </source>
</evidence>
<dbReference type="InterPro" id="IPR039426">
    <property type="entry name" value="TonB-dep_rcpt-like"/>
</dbReference>
<comment type="caution">
    <text evidence="9">The sequence shown here is derived from an EMBL/GenBank/DDBJ whole genome shotgun (WGS) entry which is preliminary data.</text>
</comment>